<dbReference type="SUPFAM" id="SSF51261">
    <property type="entry name" value="Duplicated hybrid motif"/>
    <property type="match status" value="1"/>
</dbReference>
<reference evidence="10 11" key="1">
    <citation type="journal article" date="2012" name="Science">
        <title>Ecological populations of bacteria act as socially cohesive units of antibiotic production and resistance.</title>
        <authorList>
            <person name="Cordero O.X."/>
            <person name="Wildschutte H."/>
            <person name="Kirkup B."/>
            <person name="Proehl S."/>
            <person name="Ngo L."/>
            <person name="Hussain F."/>
            <person name="Le Roux F."/>
            <person name="Mincer T."/>
            <person name="Polz M.F."/>
        </authorList>
    </citation>
    <scope>NUCLEOTIDE SEQUENCE [LARGE SCALE GENOMIC DNA]</scope>
    <source>
        <strain evidence="10 11">1S-45</strain>
    </source>
</reference>
<dbReference type="InterPro" id="IPR011055">
    <property type="entry name" value="Dup_hybrid_motif"/>
</dbReference>
<dbReference type="InterPro" id="IPR016047">
    <property type="entry name" value="M23ase_b-sheet_dom"/>
</dbReference>
<evidence type="ECO:0000256" key="2">
    <source>
        <dbReference type="ARBA" id="ARBA00004196"/>
    </source>
</evidence>
<dbReference type="GO" id="GO:0046872">
    <property type="term" value="F:metal ion binding"/>
    <property type="evidence" value="ECO:0007669"/>
    <property type="project" value="UniProtKB-KW"/>
</dbReference>
<dbReference type="InterPro" id="IPR045834">
    <property type="entry name" value="Csd3_N2"/>
</dbReference>
<sequence length="391" mass="44120">MSSFYFSGGAFEQNSEPFSAILDRNDPAFEVPKDSIEQYQDKLISTHKVKANENLKDIFNLYGLDPNDLLALIKANRQATNLSAGQIIEWQQDKSGQLLNVTIYRTARLSSQYHRIGEHFEFTPKRIQGYNKTEIKVAEVRQNFYQAARSIGLTLEQIQTIAKSLYWQIDVTKQASLGDKIAVQLLQHYVGQEKIDTGKVSAIWYRHNNQDYQVGRADNGEFYQLDGASVDKQMDRFPVKSFFPISSAFNPHRLNPVTHRYAPHYGTDIATPIGTPVYATGDGDVVKVGVHPLAGHYLVIKNGRTYSTRFLHLSKVLVKVGQVVKRGQRVALSGNSGRSTGPHLHYELRQNDQPIDPMSAPLPNSRAIPIDQKSEFLSAANTTMLRIRDHF</sequence>
<comment type="subcellular location">
    <subcellularLocation>
        <location evidence="2">Cell envelope</location>
    </subcellularLocation>
</comment>
<evidence type="ECO:0000256" key="1">
    <source>
        <dbReference type="ARBA" id="ARBA00001947"/>
    </source>
</evidence>
<evidence type="ECO:0000313" key="10">
    <source>
        <dbReference type="EMBL" id="OEF24074.1"/>
    </source>
</evidence>
<gene>
    <name evidence="10" type="ORF">A1QC_02495</name>
</gene>
<dbReference type="CDD" id="cd12797">
    <property type="entry name" value="M23_peptidase"/>
    <property type="match status" value="1"/>
</dbReference>
<keyword evidence="11" id="KW-1185">Reference proteome</keyword>
<protein>
    <recommendedName>
        <fullName evidence="9">LysM domain-containing protein</fullName>
    </recommendedName>
</protein>
<evidence type="ECO:0000256" key="7">
    <source>
        <dbReference type="ARBA" id="ARBA00023049"/>
    </source>
</evidence>
<evidence type="ECO:0000256" key="5">
    <source>
        <dbReference type="ARBA" id="ARBA00022801"/>
    </source>
</evidence>
<dbReference type="GO" id="GO:0006508">
    <property type="term" value="P:proteolysis"/>
    <property type="evidence" value="ECO:0007669"/>
    <property type="project" value="UniProtKB-KW"/>
</dbReference>
<evidence type="ECO:0000313" key="11">
    <source>
        <dbReference type="Proteomes" id="UP000094070"/>
    </source>
</evidence>
<dbReference type="PANTHER" id="PTHR21666:SF292">
    <property type="entry name" value="MUREIN DD-ENDOPEPTIDASE MEPM"/>
    <property type="match status" value="1"/>
</dbReference>
<comment type="caution">
    <text evidence="10">The sequence shown here is derived from an EMBL/GenBank/DDBJ whole genome shotgun (WGS) entry which is preliminary data.</text>
</comment>
<dbReference type="Pfam" id="PF01551">
    <property type="entry name" value="Peptidase_M23"/>
    <property type="match status" value="1"/>
</dbReference>
<keyword evidence="5" id="KW-0378">Hydrolase</keyword>
<dbReference type="GO" id="GO:0004222">
    <property type="term" value="F:metalloendopeptidase activity"/>
    <property type="evidence" value="ECO:0007669"/>
    <property type="project" value="TreeGrafter"/>
</dbReference>
<dbReference type="InterPro" id="IPR007340">
    <property type="entry name" value="LysM_Opacity-associatedA"/>
</dbReference>
<organism evidence="10 11">
    <name type="scientific">Vibrio rumoiensis 1S-45</name>
    <dbReference type="NCBI Taxonomy" id="1188252"/>
    <lineage>
        <taxon>Bacteria</taxon>
        <taxon>Pseudomonadati</taxon>
        <taxon>Pseudomonadota</taxon>
        <taxon>Gammaproteobacteria</taxon>
        <taxon>Vibrionales</taxon>
        <taxon>Vibrionaceae</taxon>
        <taxon>Vibrio</taxon>
    </lineage>
</organism>
<dbReference type="AlphaFoldDB" id="A0A1E5E0T3"/>
<dbReference type="GO" id="GO:0042834">
    <property type="term" value="F:peptidoglycan binding"/>
    <property type="evidence" value="ECO:0007669"/>
    <property type="project" value="InterPro"/>
</dbReference>
<dbReference type="InterPro" id="IPR018392">
    <property type="entry name" value="LysM"/>
</dbReference>
<keyword evidence="6" id="KW-0862">Zinc</keyword>
<dbReference type="PANTHER" id="PTHR21666">
    <property type="entry name" value="PEPTIDASE-RELATED"/>
    <property type="match status" value="1"/>
</dbReference>
<dbReference type="EMBL" id="AJYK02000082">
    <property type="protein sequence ID" value="OEF24074.1"/>
    <property type="molecule type" value="Genomic_DNA"/>
</dbReference>
<comment type="pathway">
    <text evidence="8">Cell wall degradation; peptidoglycan degradation.</text>
</comment>
<keyword evidence="3" id="KW-0645">Protease</keyword>
<dbReference type="eggNOG" id="COG0739">
    <property type="taxonomic scope" value="Bacteria"/>
</dbReference>
<comment type="cofactor">
    <cofactor evidence="1">
        <name>Zn(2+)</name>
        <dbReference type="ChEBI" id="CHEBI:29105"/>
    </cofactor>
</comment>
<keyword evidence="4" id="KW-0479">Metal-binding</keyword>
<dbReference type="PROSITE" id="PS51782">
    <property type="entry name" value="LYSM"/>
    <property type="match status" value="1"/>
</dbReference>
<keyword evidence="7" id="KW-0482">Metalloprotease</keyword>
<dbReference type="InterPro" id="IPR050570">
    <property type="entry name" value="Cell_wall_metabolism_enzyme"/>
</dbReference>
<evidence type="ECO:0000256" key="3">
    <source>
        <dbReference type="ARBA" id="ARBA00022670"/>
    </source>
</evidence>
<evidence type="ECO:0000259" key="9">
    <source>
        <dbReference type="PROSITE" id="PS51782"/>
    </source>
</evidence>
<feature type="domain" description="LysM" evidence="9">
    <location>
        <begin position="45"/>
        <end position="90"/>
    </location>
</feature>
<dbReference type="Gene3D" id="2.70.70.10">
    <property type="entry name" value="Glucose Permease (Domain IIA)"/>
    <property type="match status" value="1"/>
</dbReference>
<evidence type="ECO:0000256" key="8">
    <source>
        <dbReference type="ARBA" id="ARBA00060568"/>
    </source>
</evidence>
<evidence type="ECO:0000256" key="4">
    <source>
        <dbReference type="ARBA" id="ARBA00022723"/>
    </source>
</evidence>
<dbReference type="Pfam" id="PF04225">
    <property type="entry name" value="LysM_OapA"/>
    <property type="match status" value="1"/>
</dbReference>
<evidence type="ECO:0000256" key="6">
    <source>
        <dbReference type="ARBA" id="ARBA00022833"/>
    </source>
</evidence>
<dbReference type="FunFam" id="2.70.70.10:FF:000002">
    <property type="entry name" value="Murein DD-endopeptidase MepM"/>
    <property type="match status" value="1"/>
</dbReference>
<name>A0A1E5E0T3_9VIBR</name>
<accession>A0A1E5E0T3</accession>
<dbReference type="GO" id="GO:0030313">
    <property type="term" value="C:cell envelope"/>
    <property type="evidence" value="ECO:0007669"/>
    <property type="project" value="UniProtKB-SubCell"/>
</dbReference>
<dbReference type="STRING" id="1188252.A1QC_02495"/>
<dbReference type="Gene3D" id="3.10.450.350">
    <property type="match status" value="2"/>
</dbReference>
<proteinExistence type="predicted"/>
<dbReference type="Pfam" id="PF19425">
    <property type="entry name" value="Csd3_N2"/>
    <property type="match status" value="1"/>
</dbReference>
<dbReference type="Proteomes" id="UP000094070">
    <property type="component" value="Unassembled WGS sequence"/>
</dbReference>